<protein>
    <submittedName>
        <fullName evidence="2">Uncharacterized protein</fullName>
    </submittedName>
</protein>
<reference evidence="3" key="1">
    <citation type="submission" date="2017-04" db="EMBL/GenBank/DDBJ databases">
        <title>Genome evolution of the luminous symbionts of deep sea anglerfish.</title>
        <authorList>
            <person name="Hendry T.A."/>
        </authorList>
    </citation>
    <scope>NUCLEOTIDE SEQUENCE [LARGE SCALE GENOMIC DNA]</scope>
</reference>
<gene>
    <name evidence="2" type="ORF">BTN49_2820</name>
</gene>
<organism evidence="2 3">
    <name type="scientific">Candidatus Enterovibrio escicola</name>
    <dbReference type="NCBI Taxonomy" id="1927127"/>
    <lineage>
        <taxon>Bacteria</taxon>
        <taxon>Pseudomonadati</taxon>
        <taxon>Pseudomonadota</taxon>
        <taxon>Gammaproteobacteria</taxon>
        <taxon>Vibrionales</taxon>
        <taxon>Vibrionaceae</taxon>
        <taxon>Enterovibrio</taxon>
    </lineage>
</organism>
<dbReference type="AlphaFoldDB" id="A0A2A5T0A4"/>
<keyword evidence="1" id="KW-0812">Transmembrane</keyword>
<keyword evidence="1" id="KW-1133">Transmembrane helix</keyword>
<evidence type="ECO:0000256" key="1">
    <source>
        <dbReference type="SAM" id="Phobius"/>
    </source>
</evidence>
<name>A0A2A5T0A4_9GAMM</name>
<evidence type="ECO:0000313" key="3">
    <source>
        <dbReference type="Proteomes" id="UP000219020"/>
    </source>
</evidence>
<dbReference type="Proteomes" id="UP000219020">
    <property type="component" value="Unassembled WGS sequence"/>
</dbReference>
<accession>A0A2A5T0A4</accession>
<dbReference type="EMBL" id="NBYY01000033">
    <property type="protein sequence ID" value="PCS21571.1"/>
    <property type="molecule type" value="Genomic_DNA"/>
</dbReference>
<proteinExistence type="predicted"/>
<keyword evidence="3" id="KW-1185">Reference proteome</keyword>
<evidence type="ECO:0000313" key="2">
    <source>
        <dbReference type="EMBL" id="PCS21571.1"/>
    </source>
</evidence>
<keyword evidence="1" id="KW-0472">Membrane</keyword>
<comment type="caution">
    <text evidence="2">The sequence shown here is derived from an EMBL/GenBank/DDBJ whole genome shotgun (WGS) entry which is preliminary data.</text>
</comment>
<feature type="transmembrane region" description="Helical" evidence="1">
    <location>
        <begin position="22"/>
        <end position="41"/>
    </location>
</feature>
<sequence>MCPTELVACSIQPVIPTILVGYHYHSSTVYLASLLLFLHYADNE</sequence>